<dbReference type="PROSITE" id="PS51186">
    <property type="entry name" value="GNAT"/>
    <property type="match status" value="1"/>
</dbReference>
<dbReference type="PANTHER" id="PTHR43792:SF9">
    <property type="entry name" value="RIBOSOMAL-PROTEIN-ALANINE ACETYLTRANSFERASE"/>
    <property type="match status" value="1"/>
</dbReference>
<evidence type="ECO:0000313" key="2">
    <source>
        <dbReference type="EMBL" id="WGX74975.1"/>
    </source>
</evidence>
<dbReference type="Gene3D" id="3.40.630.30">
    <property type="match status" value="1"/>
</dbReference>
<protein>
    <submittedName>
        <fullName evidence="2">GNAT family N-acetyltransferase</fullName>
    </submittedName>
</protein>
<reference evidence="2 3" key="1">
    <citation type="submission" date="2023-04" db="EMBL/GenBank/DDBJ databases">
        <title>Bacteria Genome Submission.</title>
        <authorList>
            <person name="Isaac P."/>
        </authorList>
    </citation>
    <scope>NUCLEOTIDE SEQUENCE [LARGE SCALE GENOMIC DNA]</scope>
    <source>
        <strain evidence="2 3">SampleS7P1</strain>
    </source>
</reference>
<dbReference type="InterPro" id="IPR000182">
    <property type="entry name" value="GNAT_dom"/>
</dbReference>
<feature type="domain" description="N-acetyltransferase" evidence="1">
    <location>
        <begin position="16"/>
        <end position="181"/>
    </location>
</feature>
<dbReference type="EMBL" id="CP124685">
    <property type="protein sequence ID" value="WGX74975.1"/>
    <property type="molecule type" value="Genomic_DNA"/>
</dbReference>
<gene>
    <name evidence="2" type="ORF">QJS64_12765</name>
</gene>
<evidence type="ECO:0000259" key="1">
    <source>
        <dbReference type="PROSITE" id="PS51186"/>
    </source>
</evidence>
<dbReference type="SUPFAM" id="SSF55729">
    <property type="entry name" value="Acyl-CoA N-acyltransferases (Nat)"/>
    <property type="match status" value="1"/>
</dbReference>
<dbReference type="Pfam" id="PF13302">
    <property type="entry name" value="Acetyltransf_3"/>
    <property type="match status" value="1"/>
</dbReference>
<keyword evidence="3" id="KW-1185">Reference proteome</keyword>
<dbReference type="Proteomes" id="UP001239169">
    <property type="component" value="Chromosome"/>
</dbReference>
<dbReference type="InterPro" id="IPR051531">
    <property type="entry name" value="N-acetyltransferase"/>
</dbReference>
<dbReference type="InterPro" id="IPR016181">
    <property type="entry name" value="Acyl_CoA_acyltransferase"/>
</dbReference>
<name>A0ABY8R0C8_PARBF</name>
<proteinExistence type="predicted"/>
<organism evidence="2 3">
    <name type="scientific">Paraclostridium bifermentans</name>
    <name type="common">Clostridium bifermentans</name>
    <dbReference type="NCBI Taxonomy" id="1490"/>
    <lineage>
        <taxon>Bacteria</taxon>
        <taxon>Bacillati</taxon>
        <taxon>Bacillota</taxon>
        <taxon>Clostridia</taxon>
        <taxon>Peptostreptococcales</taxon>
        <taxon>Peptostreptococcaceae</taxon>
        <taxon>Paraclostridium</taxon>
    </lineage>
</organism>
<evidence type="ECO:0000313" key="3">
    <source>
        <dbReference type="Proteomes" id="UP001239169"/>
    </source>
</evidence>
<sequence length="181" mass="21483">MSEIVNKFPIIETDRLMLRELETTDINDLFDILSSERVTKYYGKYPMKNLSEADDLILKFYKSFKDQKSIRWGIELKETNRIIGTCGFHCWNKNHFRAEVGYELGEAFWNKGYATEAISSILRYGFEFMYLERIEAIVYPENKPSEKLLLNLGFEHEGLLKKYANFRDKQQDLNIFAIFEK</sequence>
<dbReference type="PANTHER" id="PTHR43792">
    <property type="entry name" value="GNAT FAMILY, PUTATIVE (AFU_ORTHOLOGUE AFUA_3G00765)-RELATED-RELATED"/>
    <property type="match status" value="1"/>
</dbReference>
<accession>A0ABY8R0C8</accession>